<sequence length="2091" mass="233326">IRVKTTNWDQARKEVQRFVDWNNDLDKRLAQEGEKASSSALVIPLKPLASQNIEIVYRNELPEQKQQSRSSLFPSLLAEAMPIPRGDIRRASEEKHIREEFDYWASNNHQQENPHHRVKRALDSPVASPADSVSDFVGFVQKNFGLLDQTAMDSYIANIQQSGFSSDAAQEGFKKFLGAMGTVDRVYSLKNNDLANRGYELKCRIIAAIYFDKPEYTKSYETTDPTSFEDALDVLRNLGVNDDNLRLITNDKALTNAFVVLKISNEKLISTLGENHAIARQSLIEGNLLDTHVRSAQELLNDPKLQTRFDDYFASWFDGLRAEEQTIVMNTPEIKAPVKFTQDPLIDGALLNTIMASGICHGLSLCFADSVQRYGVDHAVKFVSNVDSLVTESITDGQLQEITQLKTSLYHLNNLAMTSGEMVQYQSPNFLARADYRTQMSAEEIYRLVLHRRVREGAVFFIGVPEHVVVLVKGFPDAPNLVGRTPLLTFFDSNIGVFPLLTRAQAIPFLQKILDEYGSMDRLTPVSPGDGRAVVARYNPNFSDQVIPTLGNYPVRNVLSDIDGLISAGAIRRRSPLASLAAAVAGNVDPSSFRGRLRGRLMSDRNPNSPSFYPHTPELQARPNLDTTTNARDLLTLRSTASELYIHISNAIRRAGISVEDALIDMNSLFRAASEVDPNNNNNNNINVRVWSAREAATEVTAKIGTETYRAQMEAFFHKNSKKAVAMVRVNVGKLHKLYQMTKIVYPATKFDTIATKFTGLIFDIVNIANLYEMHKYLDLIQNLPEADKTLFIINYAASMTDMVCASAQWSAILTEQLSTLTSSSLEVAARVSESTGNVIASSSVGASAGAIVTGIVNTGFSIKNMVEAKTAYQFNSAAMDLATSLSSIVLGTLGLIFPGFGAIIAGISLVIATLKQAISKYYQQSTVGLYKAMKGFCKTDMEFKSIIELLLANWLGIDSSVISFDPNIPIDTVNISGHTITATKTRNSFQLRPMYNKEYGVNSIFSMKEIAKIRFSFDKMMELKPLAIKLIYPHINLRQAVSRMNKKSLSIEKVNPSLSKILLLPQGKPLTYISAYEEFIAGFGAPRREKVRSLFRYISAVVDSSENPIDHKDLGKSWIDPYHVPGKRRRIPKPRKYLPLVTYNFNSYGGTLAVSYDRGYYNHDSKHTTVVTVGQDSPILMIPPALDFPANQIGITGMMRNSWNRDALTREYTLDLKPNATAAIIANPNADINFREVPDTAKIGITEWYPGQIKDVKIVPGTGRFDIVLEMKPTPIQESDQGNSSPKESPLDKWKKYLPVCKLEDPDPKDHKNADYFDPLAGRAKTSTKFSIPEERVVTLNLQEGIDPDTQKSYSSLACTVRKEGIQVEIIGNPTSSSPSEFMDLWTVGQAEKMKKDIAALLRKSPQTGPNPLSSMITWKDVTLVYDLTCRSDKSTFAGAGWLALPKKSIGENTQESGDPYPKLKNEHVIPLCLSKGVRDKYGSSNDDWMDTELIWIHEPQSNDRVESKNEKWPSFGTYYFFSEGKSLLLKQVDDHPVRLNQVSISRIHPKQVINAITGRLQVVPGETEFSPQGVDGGANGNLFIAIDDVATNSTFLNRTLEFHKTKPLSTVLVPNIPMLDKNATAIIRTLIKTSSDTFVVPIEESNHPRFIGTLTYNSGHIGVIKSNRAIRFKRNLRSTETQTIRLHLVDPIPQTQKNDALEEEQLPQLQELFKEEQILDANVNPLLNILTVRLSPGILIGLQMAANSRGEWQRNMQLLGVGGEIWEDLQKNEDHGAYIKQKLESLFSKYGTPQQRFFPVTTPVTTDAPEGSVAPIIWYDTLNFQMFAVNWNAVRVPSSTGETTVEKIPQVYHITGYSQKERQVLYVTVLAKYTPVDYLASIPINGNKECSNWALKFSSLQDMGDYRFLGKLWQSNEGKTQYKTPPLPGVKHLTLLPQDKVENSDAPAVELVILKESMEYLKSITLASNLGLTEETEMLPKLKFSSAGYTEFMGVPLDPVMIKVDGSDLIMEVLKPKINHSDPQEGPGYFIIRLEQAFNETLSLHHSCGDIVTVGEKTYSLHDLQTMLPQSTRTGFDESQDGNNEMEEL</sequence>
<evidence type="ECO:0000313" key="4">
    <source>
        <dbReference type="Proteomes" id="UP000198651"/>
    </source>
</evidence>
<gene>
    <name evidence="3" type="ORF">Ark11_1527</name>
</gene>
<evidence type="ECO:0000313" key="3">
    <source>
        <dbReference type="EMBL" id="CUT18325.1"/>
    </source>
</evidence>
<dbReference type="EMBL" id="LN906597">
    <property type="protein sequence ID" value="CUT18325.1"/>
    <property type="molecule type" value="Genomic_DNA"/>
</dbReference>
<feature type="region of interest" description="Disordered" evidence="1">
    <location>
        <begin position="2072"/>
        <end position="2091"/>
    </location>
</feature>
<keyword evidence="2" id="KW-0812">Transmembrane</keyword>
<accession>A0A0S4M3H3</accession>
<keyword evidence="2" id="KW-1133">Transmembrane helix</keyword>
<dbReference type="Proteomes" id="UP000198651">
    <property type="component" value="Chromosome I"/>
</dbReference>
<feature type="transmembrane region" description="Helical" evidence="2">
    <location>
        <begin position="889"/>
        <end position="915"/>
    </location>
</feature>
<proteinExistence type="predicted"/>
<keyword evidence="4" id="KW-1185">Reference proteome</keyword>
<protein>
    <submittedName>
        <fullName evidence="3">Putative membrane protein (Partial)</fullName>
    </submittedName>
</protein>
<evidence type="ECO:0000256" key="2">
    <source>
        <dbReference type="SAM" id="Phobius"/>
    </source>
</evidence>
<organism evidence="3 4">
    <name type="scientific">Candidatus Ichthyocystis hellenicum</name>
    <dbReference type="NCBI Taxonomy" id="1561003"/>
    <lineage>
        <taxon>Bacteria</taxon>
        <taxon>Pseudomonadati</taxon>
        <taxon>Pseudomonadota</taxon>
        <taxon>Betaproteobacteria</taxon>
        <taxon>Burkholderiales</taxon>
        <taxon>Candidatus Ichthyocystis</taxon>
    </lineage>
</organism>
<keyword evidence="2" id="KW-0472">Membrane</keyword>
<name>A0A0S4M3H3_9BURK</name>
<reference evidence="4" key="1">
    <citation type="submission" date="2015-11" db="EMBL/GenBank/DDBJ databases">
        <authorList>
            <person name="Seth-Smith H.M.B."/>
        </authorList>
    </citation>
    <scope>NUCLEOTIDE SEQUENCE [LARGE SCALE GENOMIC DNA]</scope>
    <source>
        <strain evidence="4">2013Ark11</strain>
    </source>
</reference>
<evidence type="ECO:0000256" key="1">
    <source>
        <dbReference type="SAM" id="MobiDB-lite"/>
    </source>
</evidence>
<feature type="compositionally biased region" description="Acidic residues" evidence="1">
    <location>
        <begin position="2080"/>
        <end position="2091"/>
    </location>
</feature>
<feature type="non-terminal residue" evidence="3">
    <location>
        <position position="1"/>
    </location>
</feature>